<dbReference type="AlphaFoldDB" id="A0A6C0GS55"/>
<organism evidence="1 2">
    <name type="scientific">Rhodocytophaga rosea</name>
    <dbReference type="NCBI Taxonomy" id="2704465"/>
    <lineage>
        <taxon>Bacteria</taxon>
        <taxon>Pseudomonadati</taxon>
        <taxon>Bacteroidota</taxon>
        <taxon>Cytophagia</taxon>
        <taxon>Cytophagales</taxon>
        <taxon>Rhodocytophagaceae</taxon>
        <taxon>Rhodocytophaga</taxon>
    </lineage>
</organism>
<keyword evidence="2" id="KW-1185">Reference proteome</keyword>
<accession>A0A6C0GS55</accession>
<protein>
    <submittedName>
        <fullName evidence="1">Uncharacterized protein</fullName>
    </submittedName>
</protein>
<sequence>MTSYLVFQEASTQTIYDHRKGFSANQQEYLTDSKAGMHQNPKVNKRINRLEKKVSKRVKQHLKADLKEMRTQAKLDRALRRAGIHTIPAFPYYNRHTHGHRSHLRNQ</sequence>
<reference evidence="1 2" key="1">
    <citation type="submission" date="2020-01" db="EMBL/GenBank/DDBJ databases">
        <authorList>
            <person name="Kim M.K."/>
        </authorList>
    </citation>
    <scope>NUCLEOTIDE SEQUENCE [LARGE SCALE GENOMIC DNA]</scope>
    <source>
        <strain evidence="1 2">172606-1</strain>
    </source>
</reference>
<proteinExistence type="predicted"/>
<evidence type="ECO:0000313" key="2">
    <source>
        <dbReference type="Proteomes" id="UP000480178"/>
    </source>
</evidence>
<name>A0A6C0GS55_9BACT</name>
<evidence type="ECO:0000313" key="1">
    <source>
        <dbReference type="EMBL" id="QHT70899.1"/>
    </source>
</evidence>
<dbReference type="EMBL" id="CP048222">
    <property type="protein sequence ID" value="QHT70899.1"/>
    <property type="molecule type" value="Genomic_DNA"/>
</dbReference>
<dbReference type="KEGG" id="rhoz:GXP67_31755"/>
<dbReference type="RefSeq" id="WP_162446844.1">
    <property type="nucleotide sequence ID" value="NZ_CP048222.1"/>
</dbReference>
<gene>
    <name evidence="1" type="ORF">GXP67_31755</name>
</gene>
<dbReference type="Proteomes" id="UP000480178">
    <property type="component" value="Chromosome"/>
</dbReference>